<evidence type="ECO:0000313" key="2">
    <source>
        <dbReference type="Proteomes" id="UP000444174"/>
    </source>
</evidence>
<sequence length="219" mass="23831">MNCDIYSQIEAATQAAHLAVYGAFHPSTGPVTGGTIILLGTDGSFWQPFTRSPEWNDGQPDPIDRWSTRVVTELANRFTAQTHFPFGGPPFKPFVQWALASGRAFTSPSQLLVHDEMGLMLSYRGALHLADKIDIPVPRLAQSPCPDCTIKACIYSCPASALVDGGPYQVASCHKHLDTAKGQDCMDFGCLARRRCPLSVGAARSDAQSAHHMRYFHAP</sequence>
<dbReference type="AlphaFoldDB" id="A0A843YFJ3"/>
<reference evidence="1 2" key="1">
    <citation type="submission" date="2019-10" db="EMBL/GenBank/DDBJ databases">
        <title>Epibacterium sp. nov., isolated from seawater.</title>
        <authorList>
            <person name="Zhang X."/>
            <person name="Li N."/>
        </authorList>
    </citation>
    <scope>NUCLEOTIDE SEQUENCE [LARGE SCALE GENOMIC DNA]</scope>
    <source>
        <strain evidence="1 2">SM1979</strain>
    </source>
</reference>
<accession>A0A843YFJ3</accession>
<proteinExistence type="predicted"/>
<protein>
    <submittedName>
        <fullName evidence="1">Ferredoxin</fullName>
    </submittedName>
</protein>
<name>A0A843YFJ3_9RHOB</name>
<dbReference type="EMBL" id="WIBF01000004">
    <property type="protein sequence ID" value="MQQ08445.1"/>
    <property type="molecule type" value="Genomic_DNA"/>
</dbReference>
<comment type="caution">
    <text evidence="1">The sequence shown here is derived from an EMBL/GenBank/DDBJ whole genome shotgun (WGS) entry which is preliminary data.</text>
</comment>
<gene>
    <name evidence="1" type="ORF">GFB49_08275</name>
</gene>
<keyword evidence="2" id="KW-1185">Reference proteome</keyword>
<evidence type="ECO:0000313" key="1">
    <source>
        <dbReference type="EMBL" id="MQQ08445.1"/>
    </source>
</evidence>
<dbReference type="Proteomes" id="UP000444174">
    <property type="component" value="Unassembled WGS sequence"/>
</dbReference>
<organism evidence="1 2">
    <name type="scientific">Tritonibacter litoralis</name>
    <dbReference type="NCBI Taxonomy" id="2662264"/>
    <lineage>
        <taxon>Bacteria</taxon>
        <taxon>Pseudomonadati</taxon>
        <taxon>Pseudomonadota</taxon>
        <taxon>Alphaproteobacteria</taxon>
        <taxon>Rhodobacterales</taxon>
        <taxon>Paracoccaceae</taxon>
        <taxon>Tritonibacter</taxon>
    </lineage>
</organism>